<dbReference type="OrthoDB" id="9788329at2"/>
<dbReference type="SMART" id="SM00858">
    <property type="entry name" value="SAF"/>
    <property type="match status" value="1"/>
</dbReference>
<name>A0A1G5DM51_9GAMM</name>
<dbReference type="Proteomes" id="UP000183104">
    <property type="component" value="Unassembled WGS sequence"/>
</dbReference>
<dbReference type="AlphaFoldDB" id="A0A1G5DM51"/>
<dbReference type="Pfam" id="PF08666">
    <property type="entry name" value="SAF"/>
    <property type="match status" value="1"/>
</dbReference>
<evidence type="ECO:0000313" key="4">
    <source>
        <dbReference type="Proteomes" id="UP000183104"/>
    </source>
</evidence>
<keyword evidence="4" id="KW-1185">Reference proteome</keyword>
<gene>
    <name evidence="3" type="ORF">SAMN05661077_1382</name>
</gene>
<feature type="compositionally biased region" description="Basic and acidic residues" evidence="1">
    <location>
        <begin position="253"/>
        <end position="281"/>
    </location>
</feature>
<feature type="domain" description="SAF" evidence="2">
    <location>
        <begin position="43"/>
        <end position="109"/>
    </location>
</feature>
<reference evidence="4" key="1">
    <citation type="submission" date="2016-10" db="EMBL/GenBank/DDBJ databases">
        <authorList>
            <person name="Varghese N."/>
        </authorList>
    </citation>
    <scope>NUCLEOTIDE SEQUENCE [LARGE SCALE GENOMIC DNA]</scope>
    <source>
        <strain evidence="4">HL 19</strain>
    </source>
</reference>
<organism evidence="3 4">
    <name type="scientific">Thiohalorhabdus denitrificans</name>
    <dbReference type="NCBI Taxonomy" id="381306"/>
    <lineage>
        <taxon>Bacteria</taxon>
        <taxon>Pseudomonadati</taxon>
        <taxon>Pseudomonadota</taxon>
        <taxon>Gammaproteobacteria</taxon>
        <taxon>Thiohalorhabdales</taxon>
        <taxon>Thiohalorhabdaceae</taxon>
        <taxon>Thiohalorhabdus</taxon>
    </lineage>
</organism>
<dbReference type="CDD" id="cd11614">
    <property type="entry name" value="SAF_CpaB_FlgA_like"/>
    <property type="match status" value="1"/>
</dbReference>
<dbReference type="InterPro" id="IPR031571">
    <property type="entry name" value="RcpC_dom"/>
</dbReference>
<dbReference type="Pfam" id="PF16976">
    <property type="entry name" value="RcpC"/>
    <property type="match status" value="1"/>
</dbReference>
<proteinExistence type="predicted"/>
<dbReference type="NCBIfam" id="TIGR03177">
    <property type="entry name" value="pilus_cpaB"/>
    <property type="match status" value="1"/>
</dbReference>
<dbReference type="InterPro" id="IPR017592">
    <property type="entry name" value="Pilus_assmbl_Flp-typ_CpaB"/>
</dbReference>
<accession>A0A1G5DM51</accession>
<dbReference type="EMBL" id="FMUN01000003">
    <property type="protein sequence ID" value="SCY15734.1"/>
    <property type="molecule type" value="Genomic_DNA"/>
</dbReference>
<evidence type="ECO:0000256" key="1">
    <source>
        <dbReference type="SAM" id="MobiDB-lite"/>
    </source>
</evidence>
<protein>
    <submittedName>
        <fullName evidence="3">Pilus assembly protein CpaB</fullName>
    </submittedName>
</protein>
<sequence length="298" mass="32101">MERRALITLSVAVVIGGIAVWLLNTQLQPPEPEVVETSAVETRPVVVVTEDLAAGDDLRDLLVTTVDWPKEAVPEGAYADPDRLLGGDAPPTLTKEIRKGEPVLDYKVAGKGRLRGLTAKIPEGMRAITIPVNEVRGVGGFVLPGDRVDVLHTTTAGRIREDKVTRILEQNLRVLGIDQVASEEEEEPKVVNTVTLRTTPEQAQRITLAESVGELSLALRNEGDGQTPRPNVIATGNLITPPANPRPVASSSSKEKTKKASSDRKVELIRGLVVEEKRVPEGQEASPDGPEQQAKADQ</sequence>
<dbReference type="InterPro" id="IPR013974">
    <property type="entry name" value="SAF"/>
</dbReference>
<feature type="region of interest" description="Disordered" evidence="1">
    <location>
        <begin position="221"/>
        <end position="298"/>
    </location>
</feature>
<evidence type="ECO:0000259" key="2">
    <source>
        <dbReference type="SMART" id="SM00858"/>
    </source>
</evidence>
<dbReference type="RefSeq" id="WP_054966104.1">
    <property type="nucleotide sequence ID" value="NZ_FMUN01000003.1"/>
</dbReference>
<evidence type="ECO:0000313" key="3">
    <source>
        <dbReference type="EMBL" id="SCY15734.1"/>
    </source>
</evidence>